<dbReference type="GO" id="GO:0005737">
    <property type="term" value="C:cytoplasm"/>
    <property type="evidence" value="ECO:0007669"/>
    <property type="project" value="UniProtKB-SubCell"/>
</dbReference>
<evidence type="ECO:0000256" key="2">
    <source>
        <dbReference type="ARBA" id="ARBA00003138"/>
    </source>
</evidence>
<dbReference type="Pfam" id="PF00365">
    <property type="entry name" value="PFK"/>
    <property type="match status" value="1"/>
</dbReference>
<dbReference type="GO" id="GO:0003872">
    <property type="term" value="F:6-phosphofructokinase activity"/>
    <property type="evidence" value="ECO:0007669"/>
    <property type="project" value="UniProtKB-UniRule"/>
</dbReference>
<comment type="similarity">
    <text evidence="8">Belongs to the phosphofructokinase type A (PFKA) family. PPi-dependent PFK group II subfamily. Clade 'P' sub-subfamily.</text>
</comment>
<evidence type="ECO:0000256" key="8">
    <source>
        <dbReference type="HAMAP-Rule" id="MF_01977"/>
    </source>
</evidence>
<evidence type="ECO:0000256" key="5">
    <source>
        <dbReference type="ARBA" id="ARBA00022777"/>
    </source>
</evidence>
<feature type="binding site" evidence="8">
    <location>
        <position position="122"/>
    </location>
    <ligand>
        <name>Mg(2+)</name>
        <dbReference type="ChEBI" id="CHEBI:18420"/>
        <note>catalytic</note>
    </ligand>
</feature>
<gene>
    <name evidence="8" type="primary">pfp</name>
    <name evidence="10" type="ORF">H8M03_01545</name>
</gene>
<comment type="cofactor">
    <cofactor evidence="1 8">
        <name>Mg(2+)</name>
        <dbReference type="ChEBI" id="CHEBI:18420"/>
    </cofactor>
</comment>
<dbReference type="SUPFAM" id="SSF53784">
    <property type="entry name" value="Phosphofructokinase"/>
    <property type="match status" value="1"/>
</dbReference>
<name>A0A7G9L375_9SPHN</name>
<evidence type="ECO:0000256" key="1">
    <source>
        <dbReference type="ARBA" id="ARBA00001946"/>
    </source>
</evidence>
<feature type="domain" description="Phosphofructokinase" evidence="9">
    <location>
        <begin position="6"/>
        <end position="297"/>
    </location>
</feature>
<reference evidence="10 11" key="1">
    <citation type="submission" date="2020-08" db="EMBL/GenBank/DDBJ databases">
        <title>Sphingomonas sp. sand1-3 16S ribosomal RNA gene Genome sequencing and assembly.</title>
        <authorList>
            <person name="Kang M."/>
        </authorList>
    </citation>
    <scope>NUCLEOTIDE SEQUENCE [LARGE SCALE GENOMIC DNA]</scope>
    <source>
        <strain evidence="11">sand1-3</strain>
    </source>
</reference>
<dbReference type="InterPro" id="IPR022953">
    <property type="entry name" value="ATP_PFK"/>
</dbReference>
<dbReference type="Gene3D" id="3.40.50.450">
    <property type="match status" value="1"/>
</dbReference>
<feature type="binding site" evidence="8">
    <location>
        <position position="267"/>
    </location>
    <ligand>
        <name>substrate</name>
    </ligand>
</feature>
<comment type="activity regulation">
    <text evidence="8">Non-allosteric.</text>
</comment>
<evidence type="ECO:0000256" key="7">
    <source>
        <dbReference type="ARBA" id="ARBA00048072"/>
    </source>
</evidence>
<dbReference type="EC" id="2.7.1.90" evidence="8"/>
<dbReference type="NCBIfam" id="NF005121">
    <property type="entry name" value="PRK06555.1"/>
    <property type="match status" value="1"/>
</dbReference>
<keyword evidence="4 8" id="KW-0479">Metal-binding</keyword>
<dbReference type="GO" id="GO:0046872">
    <property type="term" value="F:metal ion binding"/>
    <property type="evidence" value="ECO:0007669"/>
    <property type="project" value="UniProtKB-KW"/>
</dbReference>
<accession>A0A7G9L375</accession>
<comment type="subunit">
    <text evidence="8">Homodimer or homotetramer.</text>
</comment>
<dbReference type="AlphaFoldDB" id="A0A7G9L375"/>
<dbReference type="InterPro" id="IPR050929">
    <property type="entry name" value="PFKA"/>
</dbReference>
<keyword evidence="3 8" id="KW-0808">Transferase</keyword>
<dbReference type="InterPro" id="IPR000023">
    <property type="entry name" value="Phosphofructokinase_dom"/>
</dbReference>
<dbReference type="InterPro" id="IPR035966">
    <property type="entry name" value="PKF_sf"/>
</dbReference>
<evidence type="ECO:0000256" key="4">
    <source>
        <dbReference type="ARBA" id="ARBA00022723"/>
    </source>
</evidence>
<evidence type="ECO:0000256" key="6">
    <source>
        <dbReference type="ARBA" id="ARBA00022842"/>
    </source>
</evidence>
<comment type="catalytic activity">
    <reaction evidence="7 8">
        <text>beta-D-fructose 6-phosphate + diphosphate = beta-D-fructose 1,6-bisphosphate + phosphate + H(+)</text>
        <dbReference type="Rhea" id="RHEA:13613"/>
        <dbReference type="ChEBI" id="CHEBI:15378"/>
        <dbReference type="ChEBI" id="CHEBI:32966"/>
        <dbReference type="ChEBI" id="CHEBI:33019"/>
        <dbReference type="ChEBI" id="CHEBI:43474"/>
        <dbReference type="ChEBI" id="CHEBI:57634"/>
        <dbReference type="EC" id="2.7.1.90"/>
    </reaction>
</comment>
<comment type="subcellular location">
    <subcellularLocation>
        <location evidence="8">Cytoplasm</location>
    </subcellularLocation>
</comment>
<keyword evidence="5 8" id="KW-0418">Kinase</keyword>
<organism evidence="10 11">
    <name type="scientific">Sphingomonas sabuli</name>
    <dbReference type="NCBI Taxonomy" id="2764186"/>
    <lineage>
        <taxon>Bacteria</taxon>
        <taxon>Pseudomonadati</taxon>
        <taxon>Pseudomonadota</taxon>
        <taxon>Alphaproteobacteria</taxon>
        <taxon>Sphingomonadales</taxon>
        <taxon>Sphingomonadaceae</taxon>
        <taxon>Sphingomonas</taxon>
    </lineage>
</organism>
<feature type="site" description="Important for catalytic activity; stabilizes the transition state when the phosphoryl donor is PPi" evidence="8">
    <location>
        <position position="149"/>
    </location>
</feature>
<keyword evidence="8" id="KW-0324">Glycolysis</keyword>
<feature type="site" description="Important for catalytic activity and substrate specificity; stabilizes the transition state when the phosphoryl donor is PPi; prevents ATP from binding by mimicking the alpha-phosphate group of ATP" evidence="8">
    <location>
        <position position="123"/>
    </location>
</feature>
<evidence type="ECO:0000256" key="3">
    <source>
        <dbReference type="ARBA" id="ARBA00022679"/>
    </source>
</evidence>
<dbReference type="UniPathway" id="UPA00109">
    <property type="reaction ID" value="UER00182"/>
</dbReference>
<dbReference type="GO" id="GO:0047334">
    <property type="term" value="F:diphosphate-fructose-6-phosphate 1-phosphotransferase activity"/>
    <property type="evidence" value="ECO:0007669"/>
    <property type="project" value="UniProtKB-EC"/>
</dbReference>
<feature type="binding site" evidence="8">
    <location>
        <begin position="324"/>
        <end position="327"/>
    </location>
    <ligand>
        <name>substrate</name>
    </ligand>
</feature>
<dbReference type="KEGG" id="ssau:H8M03_01545"/>
<dbReference type="PANTHER" id="PTHR45770">
    <property type="entry name" value="ATP-DEPENDENT 6-PHOSPHOFRUCTOKINASE 1"/>
    <property type="match status" value="1"/>
</dbReference>
<keyword evidence="8" id="KW-0963">Cytoplasm</keyword>
<dbReference type="GO" id="GO:0006002">
    <property type="term" value="P:fructose 6-phosphate metabolic process"/>
    <property type="evidence" value="ECO:0007669"/>
    <property type="project" value="InterPro"/>
</dbReference>
<feature type="binding site" evidence="8">
    <location>
        <position position="13"/>
    </location>
    <ligand>
        <name>diphosphate</name>
        <dbReference type="ChEBI" id="CHEBI:33019"/>
    </ligand>
</feature>
<keyword evidence="11" id="KW-1185">Reference proteome</keyword>
<comment type="pathway">
    <text evidence="8">Carbohydrate degradation; glycolysis; D-glyceraldehyde 3-phosphate and glycerone phosphate from D-glucose: step 3/4.</text>
</comment>
<comment type="function">
    <text evidence="2 8">Catalyzes the phosphorylation of D-fructose 6-phosphate, the first committing step of glycolysis. Uses inorganic phosphate (PPi) as phosphoryl donor instead of ATP like common ATP-dependent phosphofructokinases (ATP-PFKs), which renders the reaction reversible, and can thus function both in glycolysis and gluconeogenesis. Consistently, PPi-PFK can replace the enzymes of both the forward (ATP-PFK) and reverse (fructose-bisphosphatase (FBPase)) reactions.</text>
</comment>
<proteinExistence type="inferred from homology"/>
<evidence type="ECO:0000313" key="10">
    <source>
        <dbReference type="EMBL" id="QNM83074.1"/>
    </source>
</evidence>
<protein>
    <recommendedName>
        <fullName evidence="8">Pyrophosphate--fructose 6-phosphate 1-phosphotransferase</fullName>
        <ecNumber evidence="8">2.7.1.90</ecNumber>
    </recommendedName>
    <alternativeName>
        <fullName evidence="8">6-phosphofructokinase, pyrophosphate dependent</fullName>
    </alternativeName>
    <alternativeName>
        <fullName evidence="8">PPi-dependent phosphofructokinase</fullName>
        <shortName evidence="8">PPi-PFK</shortName>
    </alternativeName>
    <alternativeName>
        <fullName evidence="8">Pyrophosphate-dependent 6-phosphofructose-1-kinase</fullName>
    </alternativeName>
</protein>
<feature type="binding site" evidence="8">
    <location>
        <begin position="150"/>
        <end position="152"/>
    </location>
    <ligand>
        <name>substrate</name>
    </ligand>
</feature>
<dbReference type="InterPro" id="IPR011405">
    <property type="entry name" value="PPi-PFK_SMc01852"/>
</dbReference>
<feature type="active site" description="Proton acceptor" evidence="8">
    <location>
        <position position="152"/>
    </location>
</feature>
<dbReference type="EMBL" id="CP060697">
    <property type="protein sequence ID" value="QNM83074.1"/>
    <property type="molecule type" value="Genomic_DNA"/>
</dbReference>
<dbReference type="PRINTS" id="PR00476">
    <property type="entry name" value="PHFRCTKINASE"/>
</dbReference>
<evidence type="ECO:0000259" key="9">
    <source>
        <dbReference type="Pfam" id="PF00365"/>
    </source>
</evidence>
<keyword evidence="6 8" id="KW-0460">Magnesium</keyword>
<dbReference type="RefSeq" id="WP_187480029.1">
    <property type="nucleotide sequence ID" value="NZ_CP060697.1"/>
</dbReference>
<sequence>MTVKTVAMLTAGGLAPCLSAAVGRLIERYSEIAPDVRILAYRDGYAGLLTGNRAEVDASARANAGRLKDFGGSPIGNSRVRLTNVEDCVKRGLVKAGEDPLQVAANQLERDGVDVLHTIGGDDTSLTAATLADYLRKTGHDLTVVGIPKTIDNDVVPVRQSLGALTAAEQGALFARNVIAELSSAPHILLVHEVMGRNCGWLAAATARAYHDWVKRARFAEWLENSSSRWDIHGIYLPEMAFDIAQEAQRLRAIMDRQGCVNIFISEGAGVNEIVAAMEAQGEDVPRDPFGHVQLAKVNPGQWFGKQFAAELGAQKVLVQKSGYFARSAAANDADLELIHAFTDYAVDSALRGEAGLVGEDEDRGNVLRTIEFDRIRGDKKFDLSTPWFADILRDIGQG</sequence>
<dbReference type="HAMAP" id="MF_01977">
    <property type="entry name" value="Phosphofructokinase_II_P"/>
    <property type="match status" value="1"/>
</dbReference>
<dbReference type="Proteomes" id="UP000515861">
    <property type="component" value="Chromosome"/>
</dbReference>
<evidence type="ECO:0000313" key="11">
    <source>
        <dbReference type="Proteomes" id="UP000515861"/>
    </source>
</evidence>
<feature type="binding site" evidence="8">
    <location>
        <begin position="195"/>
        <end position="197"/>
    </location>
    <ligand>
        <name>substrate</name>
    </ligand>
</feature>
<dbReference type="Gene3D" id="3.40.50.460">
    <property type="entry name" value="Phosphofructokinase domain"/>
    <property type="match status" value="1"/>
</dbReference>